<sequence>MGEGFGLMGRLRLPTLARVPVRGVEDPASRESARPEKARSVERGEE</sequence>
<reference evidence="2" key="1">
    <citation type="submission" date="2020-02" db="EMBL/GenBank/DDBJ databases">
        <authorList>
            <person name="Meier V. D."/>
        </authorList>
    </citation>
    <scope>NUCLEOTIDE SEQUENCE</scope>
    <source>
        <strain evidence="2">AVDCRST_MAG25</strain>
    </source>
</reference>
<accession>A0A6J4RBU6</accession>
<proteinExistence type="predicted"/>
<dbReference type="AlphaFoldDB" id="A0A6J4RBU6"/>
<protein>
    <submittedName>
        <fullName evidence="2">Uncharacterized protein</fullName>
    </submittedName>
</protein>
<dbReference type="EMBL" id="CADCVI010000056">
    <property type="protein sequence ID" value="CAA9461328.1"/>
    <property type="molecule type" value="Genomic_DNA"/>
</dbReference>
<organism evidence="2">
    <name type="scientific">uncultured Rubrobacteraceae bacterium</name>
    <dbReference type="NCBI Taxonomy" id="349277"/>
    <lineage>
        <taxon>Bacteria</taxon>
        <taxon>Bacillati</taxon>
        <taxon>Actinomycetota</taxon>
        <taxon>Rubrobacteria</taxon>
        <taxon>Rubrobacterales</taxon>
        <taxon>Rubrobacteraceae</taxon>
        <taxon>environmental samples</taxon>
    </lineage>
</organism>
<gene>
    <name evidence="2" type="ORF">AVDCRST_MAG25-901</name>
</gene>
<feature type="region of interest" description="Disordered" evidence="1">
    <location>
        <begin position="21"/>
        <end position="46"/>
    </location>
</feature>
<feature type="compositionally biased region" description="Basic and acidic residues" evidence="1">
    <location>
        <begin position="23"/>
        <end position="46"/>
    </location>
</feature>
<name>A0A6J4RBU6_9ACTN</name>
<evidence type="ECO:0000256" key="1">
    <source>
        <dbReference type="SAM" id="MobiDB-lite"/>
    </source>
</evidence>
<evidence type="ECO:0000313" key="2">
    <source>
        <dbReference type="EMBL" id="CAA9461328.1"/>
    </source>
</evidence>